<dbReference type="RefSeq" id="WP_139175512.1">
    <property type="nucleotide sequence ID" value="NZ_FMZM01000006.1"/>
</dbReference>
<dbReference type="OrthoDB" id="3790986at2"/>
<dbReference type="AlphaFoldDB" id="A0A1G6SRJ5"/>
<protein>
    <submittedName>
        <fullName evidence="1">Uncharacterized protein</fullName>
    </submittedName>
</protein>
<keyword evidence="2" id="KW-1185">Reference proteome</keyword>
<dbReference type="EMBL" id="FMZM01000006">
    <property type="protein sequence ID" value="SDD18827.1"/>
    <property type="molecule type" value="Genomic_DNA"/>
</dbReference>
<gene>
    <name evidence="1" type="ORF">SAMN05421872_106231</name>
</gene>
<proteinExistence type="predicted"/>
<dbReference type="STRING" id="1045774.SAMN05421872_106231"/>
<accession>A0A1G6SRJ5</accession>
<evidence type="ECO:0000313" key="2">
    <source>
        <dbReference type="Proteomes" id="UP000199034"/>
    </source>
</evidence>
<dbReference type="Proteomes" id="UP000199034">
    <property type="component" value="Unassembled WGS sequence"/>
</dbReference>
<organism evidence="1 2">
    <name type="scientific">Nocardioides lianchengensis</name>
    <dbReference type="NCBI Taxonomy" id="1045774"/>
    <lineage>
        <taxon>Bacteria</taxon>
        <taxon>Bacillati</taxon>
        <taxon>Actinomycetota</taxon>
        <taxon>Actinomycetes</taxon>
        <taxon>Propionibacteriales</taxon>
        <taxon>Nocardioidaceae</taxon>
        <taxon>Nocardioides</taxon>
    </lineage>
</organism>
<evidence type="ECO:0000313" key="1">
    <source>
        <dbReference type="EMBL" id="SDD18827.1"/>
    </source>
</evidence>
<reference evidence="1 2" key="1">
    <citation type="submission" date="2016-10" db="EMBL/GenBank/DDBJ databases">
        <authorList>
            <person name="de Groot N.N."/>
        </authorList>
    </citation>
    <scope>NUCLEOTIDE SEQUENCE [LARGE SCALE GENOMIC DNA]</scope>
    <source>
        <strain evidence="1 2">CGMCC 4.6858</strain>
    </source>
</reference>
<sequence>MLRRLLLLVGVLSAPTLLPLPALGATWSDRDASRDVVVTTYASEPEPCGTWTDRVDPADRTQDITRVGVRHSRSQVRVTVRFRDVAPRDARSTTVYLRTQRRDVEIEVSRFAGSSATRVALMTLPDYDAIDVEPTEDNPCGTFAIAGPDASCRGLRGRIDHARDRVVVVVSRRCLRDPRWVRAGVSSYAFGGDENETLRSDRWEPRGATPSTSIDGPYGPRVRVG</sequence>
<name>A0A1G6SRJ5_9ACTN</name>